<dbReference type="GO" id="GO:0003724">
    <property type="term" value="F:RNA helicase activity"/>
    <property type="evidence" value="ECO:0007669"/>
    <property type="project" value="UniProtKB-EC"/>
</dbReference>
<comment type="caution">
    <text evidence="7">The sequence shown here is derived from an EMBL/GenBank/DDBJ whole genome shotgun (WGS) entry which is preliminary data.</text>
</comment>
<dbReference type="GO" id="GO:0003723">
    <property type="term" value="F:RNA binding"/>
    <property type="evidence" value="ECO:0007669"/>
    <property type="project" value="TreeGrafter"/>
</dbReference>
<evidence type="ECO:0000256" key="5">
    <source>
        <dbReference type="ARBA" id="ARBA00022840"/>
    </source>
</evidence>
<protein>
    <recommendedName>
        <fullName evidence="1">RNA helicase</fullName>
        <ecNumber evidence="1">3.6.4.13</ecNumber>
    </recommendedName>
</protein>
<dbReference type="GO" id="GO:0005524">
    <property type="term" value="F:ATP binding"/>
    <property type="evidence" value="ECO:0007669"/>
    <property type="project" value="UniProtKB-KW"/>
</dbReference>
<evidence type="ECO:0000256" key="4">
    <source>
        <dbReference type="ARBA" id="ARBA00022806"/>
    </source>
</evidence>
<keyword evidence="4 7" id="KW-0347">Helicase</keyword>
<evidence type="ECO:0000256" key="1">
    <source>
        <dbReference type="ARBA" id="ARBA00012552"/>
    </source>
</evidence>
<dbReference type="PANTHER" id="PTHR47963">
    <property type="entry name" value="DEAD-BOX ATP-DEPENDENT RNA HELICASE 47, MITOCHONDRIAL"/>
    <property type="match status" value="1"/>
</dbReference>
<dbReference type="SUPFAM" id="SSF52540">
    <property type="entry name" value="P-loop containing nucleoside triphosphate hydrolases"/>
    <property type="match status" value="1"/>
</dbReference>
<dbReference type="Proteomes" id="UP000198211">
    <property type="component" value="Unassembled WGS sequence"/>
</dbReference>
<gene>
    <name evidence="7" type="ORF">PHMEG_00025532</name>
</gene>
<organism evidence="7 8">
    <name type="scientific">Phytophthora megakarya</name>
    <dbReference type="NCBI Taxonomy" id="4795"/>
    <lineage>
        <taxon>Eukaryota</taxon>
        <taxon>Sar</taxon>
        <taxon>Stramenopiles</taxon>
        <taxon>Oomycota</taxon>
        <taxon>Peronosporomycetes</taxon>
        <taxon>Peronosporales</taxon>
        <taxon>Peronosporaceae</taxon>
        <taxon>Phytophthora</taxon>
    </lineage>
</organism>
<dbReference type="PANTHER" id="PTHR47963:SF8">
    <property type="entry name" value="ATP-DEPENDENT RNA HELICASE DEAD"/>
    <property type="match status" value="1"/>
</dbReference>
<feature type="domain" description="Helicase C-terminal" evidence="6">
    <location>
        <begin position="1"/>
        <end position="98"/>
    </location>
</feature>
<dbReference type="EMBL" id="NBNE01005909">
    <property type="protein sequence ID" value="OWZ02838.1"/>
    <property type="molecule type" value="Genomic_DNA"/>
</dbReference>
<dbReference type="CDD" id="cd18787">
    <property type="entry name" value="SF2_C_DEAD"/>
    <property type="match status" value="1"/>
</dbReference>
<sequence length="205" mass="22838">MKAFREGRLRLLITTDVATRGLNMSVDLVINSEPPRKMTGMADVDTYVHRSGRTGRAGKQGFCITLSTNLQQDQLNQIERKIGNKFIMQSPPDQEDLVKASAAKTQKEIDNCLAAALACITGHTKPPRRTSLMSGVPDYVAVLFMSSSFIRAKGFWNAVNRARFDLPIAGLELLEKKIEEDGMKCPYSISKTVPKLQQSAYQMRQ</sequence>
<keyword evidence="8" id="KW-1185">Reference proteome</keyword>
<name>A0A225VD95_9STRA</name>
<keyword evidence="2" id="KW-0547">Nucleotide-binding</keyword>
<accession>A0A225VD95</accession>
<dbReference type="PROSITE" id="PS51194">
    <property type="entry name" value="HELICASE_CTER"/>
    <property type="match status" value="1"/>
</dbReference>
<dbReference type="GO" id="GO:0016787">
    <property type="term" value="F:hydrolase activity"/>
    <property type="evidence" value="ECO:0007669"/>
    <property type="project" value="UniProtKB-KW"/>
</dbReference>
<dbReference type="InterPro" id="IPR027417">
    <property type="entry name" value="P-loop_NTPase"/>
</dbReference>
<dbReference type="Gene3D" id="3.40.50.300">
    <property type="entry name" value="P-loop containing nucleotide triphosphate hydrolases"/>
    <property type="match status" value="1"/>
</dbReference>
<keyword evidence="5" id="KW-0067">ATP-binding</keyword>
<keyword evidence="3" id="KW-0378">Hydrolase</keyword>
<proteinExistence type="predicted"/>
<dbReference type="InterPro" id="IPR050547">
    <property type="entry name" value="DEAD_box_RNA_helicases"/>
</dbReference>
<dbReference type="AlphaFoldDB" id="A0A225VD95"/>
<dbReference type="STRING" id="4795.A0A225VD95"/>
<evidence type="ECO:0000313" key="7">
    <source>
        <dbReference type="EMBL" id="OWZ02838.1"/>
    </source>
</evidence>
<dbReference type="InterPro" id="IPR001650">
    <property type="entry name" value="Helicase_C-like"/>
</dbReference>
<evidence type="ECO:0000256" key="2">
    <source>
        <dbReference type="ARBA" id="ARBA00022741"/>
    </source>
</evidence>
<evidence type="ECO:0000256" key="3">
    <source>
        <dbReference type="ARBA" id="ARBA00022801"/>
    </source>
</evidence>
<reference evidence="8" key="1">
    <citation type="submission" date="2017-03" db="EMBL/GenBank/DDBJ databases">
        <title>Phytopthora megakarya and P. palmivora, two closely related causual agents of cacao black pod achieved similar genome size and gene model numbers by different mechanisms.</title>
        <authorList>
            <person name="Ali S."/>
            <person name="Shao J."/>
            <person name="Larry D.J."/>
            <person name="Kronmiller B."/>
            <person name="Shen D."/>
            <person name="Strem M.D."/>
            <person name="Melnick R.L."/>
            <person name="Guiltinan M.J."/>
            <person name="Tyler B.M."/>
            <person name="Meinhardt L.W."/>
            <person name="Bailey B.A."/>
        </authorList>
    </citation>
    <scope>NUCLEOTIDE SEQUENCE [LARGE SCALE GENOMIC DNA]</scope>
    <source>
        <strain evidence="8">zdho120</strain>
    </source>
</reference>
<evidence type="ECO:0000313" key="8">
    <source>
        <dbReference type="Proteomes" id="UP000198211"/>
    </source>
</evidence>
<evidence type="ECO:0000259" key="6">
    <source>
        <dbReference type="PROSITE" id="PS51194"/>
    </source>
</evidence>
<dbReference type="OrthoDB" id="4255at2759"/>
<dbReference type="EC" id="3.6.4.13" evidence="1"/>
<dbReference type="Pfam" id="PF00271">
    <property type="entry name" value="Helicase_C"/>
    <property type="match status" value="1"/>
</dbReference>